<evidence type="ECO:0000313" key="3">
    <source>
        <dbReference type="Proteomes" id="UP001223144"/>
    </source>
</evidence>
<sequence length="50" mass="5736">MSSLRKFVVVRVLRPVGRALIAYGMYWVWVPGVRQHETLPSEIVPRGDGR</sequence>
<organism evidence="2 3">
    <name type="scientific">Streptomyces chengmaiensis</name>
    <dbReference type="NCBI Taxonomy" id="3040919"/>
    <lineage>
        <taxon>Bacteria</taxon>
        <taxon>Bacillati</taxon>
        <taxon>Actinomycetota</taxon>
        <taxon>Actinomycetes</taxon>
        <taxon>Kitasatosporales</taxon>
        <taxon>Streptomycetaceae</taxon>
        <taxon>Streptomyces</taxon>
    </lineage>
</organism>
<comment type="caution">
    <text evidence="2">The sequence shown here is derived from an EMBL/GenBank/DDBJ whole genome shotgun (WGS) entry which is preliminary data.</text>
</comment>
<feature type="transmembrane region" description="Helical" evidence="1">
    <location>
        <begin position="12"/>
        <end position="30"/>
    </location>
</feature>
<name>A0ABT6HSB3_9ACTN</name>
<proteinExistence type="predicted"/>
<protein>
    <submittedName>
        <fullName evidence="2">Uncharacterized protein</fullName>
    </submittedName>
</protein>
<keyword evidence="1" id="KW-0472">Membrane</keyword>
<keyword evidence="1" id="KW-0812">Transmembrane</keyword>
<reference evidence="2 3" key="1">
    <citation type="submission" date="2023-04" db="EMBL/GenBank/DDBJ databases">
        <title>Streptomyces chengmaiensis sp. nov. isolated from the stem of mangrove plant in Hainan.</title>
        <authorList>
            <person name="Huang X."/>
            <person name="Zhou S."/>
            <person name="Chu X."/>
            <person name="Xie Y."/>
            <person name="Lin Y."/>
        </authorList>
    </citation>
    <scope>NUCLEOTIDE SEQUENCE [LARGE SCALE GENOMIC DNA]</scope>
    <source>
        <strain evidence="2 3">HNM0663</strain>
    </source>
</reference>
<dbReference type="Proteomes" id="UP001223144">
    <property type="component" value="Unassembled WGS sequence"/>
</dbReference>
<keyword evidence="1" id="KW-1133">Transmembrane helix</keyword>
<evidence type="ECO:0000256" key="1">
    <source>
        <dbReference type="SAM" id="Phobius"/>
    </source>
</evidence>
<keyword evidence="3" id="KW-1185">Reference proteome</keyword>
<accession>A0ABT6HSB3</accession>
<dbReference type="EMBL" id="JARWBG010000021">
    <property type="protein sequence ID" value="MDH2390769.1"/>
    <property type="molecule type" value="Genomic_DNA"/>
</dbReference>
<gene>
    <name evidence="2" type="ORF">QCN29_18635</name>
</gene>
<evidence type="ECO:0000313" key="2">
    <source>
        <dbReference type="EMBL" id="MDH2390769.1"/>
    </source>
</evidence>
<dbReference type="RefSeq" id="WP_240135212.1">
    <property type="nucleotide sequence ID" value="NZ_JARWBG010000021.1"/>
</dbReference>